<feature type="transmembrane region" description="Helical" evidence="1">
    <location>
        <begin position="376"/>
        <end position="396"/>
    </location>
</feature>
<evidence type="ECO:0000259" key="2">
    <source>
        <dbReference type="Pfam" id="PF01757"/>
    </source>
</evidence>
<dbReference type="EMBL" id="JAQJAN010000013">
    <property type="protein sequence ID" value="KAJ5712359.1"/>
    <property type="molecule type" value="Genomic_DNA"/>
</dbReference>
<dbReference type="PANTHER" id="PTHR23028">
    <property type="entry name" value="ACETYLTRANSFERASE"/>
    <property type="match status" value="1"/>
</dbReference>
<evidence type="ECO:0000313" key="3">
    <source>
        <dbReference type="EMBL" id="KAJ5712359.1"/>
    </source>
</evidence>
<dbReference type="AlphaFoldDB" id="A0AAD6HFQ7"/>
<keyword evidence="1" id="KW-0812">Transmembrane</keyword>
<protein>
    <recommendedName>
        <fullName evidence="2">Acyltransferase 3 domain-containing protein</fullName>
    </recommendedName>
</protein>
<proteinExistence type="predicted"/>
<feature type="transmembrane region" description="Helical" evidence="1">
    <location>
        <begin position="203"/>
        <end position="231"/>
    </location>
</feature>
<reference evidence="3" key="1">
    <citation type="journal article" date="2023" name="IMA Fungus">
        <title>Comparative genomic study of the Penicillium genus elucidates a diverse pangenome and 15 lateral gene transfer events.</title>
        <authorList>
            <person name="Petersen C."/>
            <person name="Sorensen T."/>
            <person name="Nielsen M.R."/>
            <person name="Sondergaard T.E."/>
            <person name="Sorensen J.L."/>
            <person name="Fitzpatrick D.A."/>
            <person name="Frisvad J.C."/>
            <person name="Nielsen K.L."/>
        </authorList>
    </citation>
    <scope>NUCLEOTIDE SEQUENCE</scope>
    <source>
        <strain evidence="3">IBT 17514</strain>
    </source>
</reference>
<dbReference type="InterPro" id="IPR002656">
    <property type="entry name" value="Acyl_transf_3_dom"/>
</dbReference>
<reference evidence="3" key="2">
    <citation type="submission" date="2023-01" db="EMBL/GenBank/DDBJ databases">
        <authorList>
            <person name="Petersen C."/>
        </authorList>
    </citation>
    <scope>NUCLEOTIDE SEQUENCE</scope>
    <source>
        <strain evidence="3">IBT 17514</strain>
    </source>
</reference>
<feature type="transmembrane region" description="Helical" evidence="1">
    <location>
        <begin position="52"/>
        <end position="73"/>
    </location>
</feature>
<feature type="transmembrane region" description="Helical" evidence="1">
    <location>
        <begin position="243"/>
        <end position="263"/>
    </location>
</feature>
<name>A0AAD6HFQ7_9EURO</name>
<gene>
    <name evidence="3" type="ORF">N7493_008827</name>
</gene>
<dbReference type="PANTHER" id="PTHR23028:SF128">
    <property type="entry name" value="ACYLTRANSFERASE 3 DOMAIN-CONTAINING PROTEIN"/>
    <property type="match status" value="1"/>
</dbReference>
<sequence length="436" mass="49395">MAPPTRADNWIDGLRGFAALTVVTYHICSCFADWLNSPATENGDVYLIQYPFFRLVSSGRAAVALFFILTGYVNSFHSIKQIRNGDQSLVLSKLSKNTLIRAGKLIVPTNIAICFTWLVCQLRGYTLANYAGSNWIRVVSPPPGPTFGDAIKGLGRNLFMFWHEGDSQYDRTYWTIPYFLKGSLLVYLTLLATTFMRPRFSKLLLVFLFLFAWSGKQALMEINIYAGMFLAELNADHGLKATSLIPWPVSIVMMVTGLYLSSFPEEHAEWMPWSLKLHNMAGYFVPDQGEVNRYITSCGAILFVFGVFFSRGGRRVLSFPFLNFIGRVSFPIYLLHNTLIRTILSWMIYRQSINEKGLYPVDQEDKPVLYEAGGDVTFAFAMPIFYAILIVFAYLWTVYVDPPCGRLVSWAGKQVFGEDEELQGIRDRALDGILKT</sequence>
<dbReference type="GO" id="GO:0016747">
    <property type="term" value="F:acyltransferase activity, transferring groups other than amino-acyl groups"/>
    <property type="evidence" value="ECO:0007669"/>
    <property type="project" value="InterPro"/>
</dbReference>
<feature type="transmembrane region" description="Helical" evidence="1">
    <location>
        <begin position="291"/>
        <end position="309"/>
    </location>
</feature>
<dbReference type="InterPro" id="IPR050879">
    <property type="entry name" value="Acyltransferase_3"/>
</dbReference>
<evidence type="ECO:0000313" key="4">
    <source>
        <dbReference type="Proteomes" id="UP001215712"/>
    </source>
</evidence>
<feature type="transmembrane region" description="Helical" evidence="1">
    <location>
        <begin position="178"/>
        <end position="197"/>
    </location>
</feature>
<evidence type="ECO:0000256" key="1">
    <source>
        <dbReference type="SAM" id="Phobius"/>
    </source>
</evidence>
<feature type="domain" description="Acyltransferase 3" evidence="2">
    <location>
        <begin position="9"/>
        <end position="398"/>
    </location>
</feature>
<comment type="caution">
    <text evidence="3">The sequence shown here is derived from an EMBL/GenBank/DDBJ whole genome shotgun (WGS) entry which is preliminary data.</text>
</comment>
<organism evidence="3 4">
    <name type="scientific">Penicillium malachiteum</name>
    <dbReference type="NCBI Taxonomy" id="1324776"/>
    <lineage>
        <taxon>Eukaryota</taxon>
        <taxon>Fungi</taxon>
        <taxon>Dikarya</taxon>
        <taxon>Ascomycota</taxon>
        <taxon>Pezizomycotina</taxon>
        <taxon>Eurotiomycetes</taxon>
        <taxon>Eurotiomycetidae</taxon>
        <taxon>Eurotiales</taxon>
        <taxon>Aspergillaceae</taxon>
        <taxon>Penicillium</taxon>
    </lineage>
</organism>
<accession>A0AAD6HFQ7</accession>
<keyword evidence="1" id="KW-0472">Membrane</keyword>
<keyword evidence="4" id="KW-1185">Reference proteome</keyword>
<dbReference type="Proteomes" id="UP001215712">
    <property type="component" value="Unassembled WGS sequence"/>
</dbReference>
<keyword evidence="1" id="KW-1133">Transmembrane helix</keyword>
<dbReference type="Pfam" id="PF01757">
    <property type="entry name" value="Acyl_transf_3"/>
    <property type="match status" value="1"/>
</dbReference>